<dbReference type="EMBL" id="JAGGKG010000010">
    <property type="protein sequence ID" value="MBP1905852.1"/>
    <property type="molecule type" value="Genomic_DNA"/>
</dbReference>
<evidence type="ECO:0000256" key="4">
    <source>
        <dbReference type="ARBA" id="ARBA00023163"/>
    </source>
</evidence>
<dbReference type="CDD" id="cd01392">
    <property type="entry name" value="HTH_LacI"/>
    <property type="match status" value="1"/>
</dbReference>
<dbReference type="Pfam" id="PF00356">
    <property type="entry name" value="LacI"/>
    <property type="match status" value="1"/>
</dbReference>
<evidence type="ECO:0000313" key="7">
    <source>
        <dbReference type="Proteomes" id="UP001519272"/>
    </source>
</evidence>
<proteinExistence type="predicted"/>
<dbReference type="SMART" id="SM00354">
    <property type="entry name" value="HTH_LACI"/>
    <property type="match status" value="1"/>
</dbReference>
<dbReference type="Proteomes" id="UP001519272">
    <property type="component" value="Unassembled WGS sequence"/>
</dbReference>
<dbReference type="InterPro" id="IPR000843">
    <property type="entry name" value="HTH_LacI"/>
</dbReference>
<organism evidence="6 7">
    <name type="scientific">Paenibacillus turicensis</name>
    <dbReference type="NCBI Taxonomy" id="160487"/>
    <lineage>
        <taxon>Bacteria</taxon>
        <taxon>Bacillati</taxon>
        <taxon>Bacillota</taxon>
        <taxon>Bacilli</taxon>
        <taxon>Bacillales</taxon>
        <taxon>Paenibacillaceae</taxon>
        <taxon>Paenibacillus</taxon>
    </lineage>
</organism>
<name>A0ABS4FTE6_9BACL</name>
<keyword evidence="1" id="KW-0678">Repressor</keyword>
<dbReference type="PANTHER" id="PTHR30146:SF148">
    <property type="entry name" value="HTH-TYPE TRANSCRIPTIONAL REPRESSOR PURR-RELATED"/>
    <property type="match status" value="1"/>
</dbReference>
<sequence length="351" mass="38687">MRSEDIAKLAGVSRSTVSRVINNYPNVPEATRQKVLEVIQQHQYEPNAFARALAGKGTDTIGLFAISMSEQEHASRIYQNSYFAPIVDLVVDTANAQGFYVLIHTIYSPDDFHKVKQAFSQKRIDGGILVGIQNDINLVSEMVQQDAPLVLIDYNISEIMSEHLDKNHLAIINSKDYEGTVEAMEYLIGLGHQDIGIICGRMDTFSGRERHMAYKDTMQKHELPIQDKFVLEGNFLKETAYSSVEQLIAGGELPTALFCANDAMAIAAIEALNASGLQVPTDVSIVGFDDATLASHINPKLTTVRLPIAEMAKAAVDKVISLCQDESTSFSTMSFPTKLIIRESCSQLHDC</sequence>
<dbReference type="PANTHER" id="PTHR30146">
    <property type="entry name" value="LACI-RELATED TRANSCRIPTIONAL REPRESSOR"/>
    <property type="match status" value="1"/>
</dbReference>
<dbReference type="SUPFAM" id="SSF53822">
    <property type="entry name" value="Periplasmic binding protein-like I"/>
    <property type="match status" value="1"/>
</dbReference>
<gene>
    <name evidence="6" type="ORF">J2Z32_002500</name>
</gene>
<dbReference type="InterPro" id="IPR010982">
    <property type="entry name" value="Lambda_DNA-bd_dom_sf"/>
</dbReference>
<keyword evidence="2" id="KW-0805">Transcription regulation</keyword>
<keyword evidence="4" id="KW-0804">Transcription</keyword>
<dbReference type="Gene3D" id="1.10.260.40">
    <property type="entry name" value="lambda repressor-like DNA-binding domains"/>
    <property type="match status" value="1"/>
</dbReference>
<dbReference type="Gene3D" id="3.40.50.2300">
    <property type="match status" value="2"/>
</dbReference>
<dbReference type="SUPFAM" id="SSF47413">
    <property type="entry name" value="lambda repressor-like DNA-binding domains"/>
    <property type="match status" value="1"/>
</dbReference>
<reference evidence="6 7" key="1">
    <citation type="submission" date="2021-03" db="EMBL/GenBank/DDBJ databases">
        <title>Genomic Encyclopedia of Type Strains, Phase IV (KMG-IV): sequencing the most valuable type-strain genomes for metagenomic binning, comparative biology and taxonomic classification.</title>
        <authorList>
            <person name="Goeker M."/>
        </authorList>
    </citation>
    <scope>NUCLEOTIDE SEQUENCE [LARGE SCALE GENOMIC DNA]</scope>
    <source>
        <strain evidence="6 7">DSM 14349</strain>
    </source>
</reference>
<dbReference type="Pfam" id="PF13377">
    <property type="entry name" value="Peripla_BP_3"/>
    <property type="match status" value="1"/>
</dbReference>
<dbReference type="PROSITE" id="PS50932">
    <property type="entry name" value="HTH_LACI_2"/>
    <property type="match status" value="1"/>
</dbReference>
<evidence type="ECO:0000256" key="1">
    <source>
        <dbReference type="ARBA" id="ARBA00022491"/>
    </source>
</evidence>
<protein>
    <submittedName>
        <fullName evidence="6">LacI family transcriptional regulator</fullName>
    </submittedName>
</protein>
<dbReference type="InterPro" id="IPR028082">
    <property type="entry name" value="Peripla_BP_I"/>
</dbReference>
<comment type="caution">
    <text evidence="6">The sequence shown here is derived from an EMBL/GenBank/DDBJ whole genome shotgun (WGS) entry which is preliminary data.</text>
</comment>
<accession>A0ABS4FTE6</accession>
<evidence type="ECO:0000256" key="3">
    <source>
        <dbReference type="ARBA" id="ARBA00023125"/>
    </source>
</evidence>
<feature type="domain" description="HTH lacI-type" evidence="5">
    <location>
        <begin position="1"/>
        <end position="55"/>
    </location>
</feature>
<keyword evidence="3" id="KW-0238">DNA-binding</keyword>
<dbReference type="InterPro" id="IPR046335">
    <property type="entry name" value="LacI/GalR-like_sensor"/>
</dbReference>
<dbReference type="CDD" id="cd06267">
    <property type="entry name" value="PBP1_LacI_sugar_binding-like"/>
    <property type="match status" value="1"/>
</dbReference>
<keyword evidence="7" id="KW-1185">Reference proteome</keyword>
<evidence type="ECO:0000256" key="2">
    <source>
        <dbReference type="ARBA" id="ARBA00023015"/>
    </source>
</evidence>
<evidence type="ECO:0000313" key="6">
    <source>
        <dbReference type="EMBL" id="MBP1905852.1"/>
    </source>
</evidence>
<evidence type="ECO:0000259" key="5">
    <source>
        <dbReference type="PROSITE" id="PS50932"/>
    </source>
</evidence>